<comment type="caution">
    <text evidence="2">The sequence shown here is derived from an EMBL/GenBank/DDBJ whole genome shotgun (WGS) entry which is preliminary data.</text>
</comment>
<evidence type="ECO:0000256" key="1">
    <source>
        <dbReference type="SAM" id="Phobius"/>
    </source>
</evidence>
<dbReference type="EMBL" id="VFPN01000002">
    <property type="protein sequence ID" value="TQM63258.1"/>
    <property type="molecule type" value="Genomic_DNA"/>
</dbReference>
<organism evidence="2 3">
    <name type="scientific">Klugiella xanthotipulae</name>
    <dbReference type="NCBI Taxonomy" id="244735"/>
    <lineage>
        <taxon>Bacteria</taxon>
        <taxon>Bacillati</taxon>
        <taxon>Actinomycetota</taxon>
        <taxon>Actinomycetes</taxon>
        <taxon>Micrococcales</taxon>
        <taxon>Microbacteriaceae</taxon>
        <taxon>Klugiella</taxon>
    </lineage>
</organism>
<protein>
    <recommendedName>
        <fullName evidence="4">ATP synthase protein I</fullName>
    </recommendedName>
</protein>
<feature type="transmembrane region" description="Helical" evidence="1">
    <location>
        <begin position="43"/>
        <end position="63"/>
    </location>
</feature>
<keyword evidence="3" id="KW-1185">Reference proteome</keyword>
<dbReference type="RefSeq" id="WP_141917262.1">
    <property type="nucleotide sequence ID" value="NZ_BAAAYS010000021.1"/>
</dbReference>
<dbReference type="Proteomes" id="UP000318331">
    <property type="component" value="Unassembled WGS sequence"/>
</dbReference>
<feature type="transmembrane region" description="Helical" evidence="1">
    <location>
        <begin position="83"/>
        <end position="106"/>
    </location>
</feature>
<keyword evidence="1" id="KW-1133">Transmembrane helix</keyword>
<accession>A0A543HY33</accession>
<evidence type="ECO:0000313" key="3">
    <source>
        <dbReference type="Proteomes" id="UP000318331"/>
    </source>
</evidence>
<gene>
    <name evidence="2" type="ORF">FB466_1515</name>
</gene>
<dbReference type="AlphaFoldDB" id="A0A543HY33"/>
<keyword evidence="1" id="KW-0472">Membrane</keyword>
<name>A0A543HY33_9MICO</name>
<evidence type="ECO:0000313" key="2">
    <source>
        <dbReference type="EMBL" id="TQM63258.1"/>
    </source>
</evidence>
<proteinExistence type="predicted"/>
<dbReference type="OrthoDB" id="5072596at2"/>
<reference evidence="2 3" key="1">
    <citation type="submission" date="2019-06" db="EMBL/GenBank/DDBJ databases">
        <title>Sequencing the genomes of 1000 actinobacteria strains.</title>
        <authorList>
            <person name="Klenk H.-P."/>
        </authorList>
    </citation>
    <scope>NUCLEOTIDE SEQUENCE [LARGE SCALE GENOMIC DNA]</scope>
    <source>
        <strain evidence="2 3">DSM 18031</strain>
    </source>
</reference>
<feature type="transmembrane region" description="Helical" evidence="1">
    <location>
        <begin position="12"/>
        <end position="31"/>
    </location>
</feature>
<evidence type="ECO:0008006" key="4">
    <source>
        <dbReference type="Google" id="ProtNLM"/>
    </source>
</evidence>
<sequence length="153" mass="16851">MTDTPASSTQQSVFRTMLIGVLLYSVVLGFFNDYTDTLVTSSYSITFSMAIVMQALTAATFAVKVRVARTFRRSEHPWSTVGLIFGVWLVLFLSKFVFLAVLDVMFRDQVQISGFVGIFLIVAALTVAHRLVDLVDGWLGSRGNSHHEPAPAA</sequence>
<keyword evidence="1" id="KW-0812">Transmembrane</keyword>
<feature type="transmembrane region" description="Helical" evidence="1">
    <location>
        <begin position="112"/>
        <end position="132"/>
    </location>
</feature>